<name>A0AAV5QLW6_9ASCO</name>
<dbReference type="GO" id="GO:0005778">
    <property type="term" value="C:peroxisomal membrane"/>
    <property type="evidence" value="ECO:0007669"/>
    <property type="project" value="TreeGrafter"/>
</dbReference>
<dbReference type="EMBL" id="BTFZ01000011">
    <property type="protein sequence ID" value="GMM35724.1"/>
    <property type="molecule type" value="Genomic_DNA"/>
</dbReference>
<comment type="caution">
    <text evidence="1">The sequence shown here is derived from an EMBL/GenBank/DDBJ whole genome shotgun (WGS) entry which is preliminary data.</text>
</comment>
<dbReference type="AlphaFoldDB" id="A0AAV5QLW6"/>
<dbReference type="GeneID" id="90073699"/>
<protein>
    <recommendedName>
        <fullName evidence="3">Peroxisomal membrane protein 4</fullName>
    </recommendedName>
</protein>
<proteinExistence type="predicted"/>
<dbReference type="Proteomes" id="UP001360560">
    <property type="component" value="Unassembled WGS sequence"/>
</dbReference>
<dbReference type="PANTHER" id="PTHR15460">
    <property type="entry name" value="PEROXISOMAL MEMBRANE PROTEIN 4"/>
    <property type="match status" value="1"/>
</dbReference>
<reference evidence="1 2" key="1">
    <citation type="journal article" date="2023" name="Elife">
        <title>Identification of key yeast species and microbe-microbe interactions impacting larval growth of Drosophila in the wild.</title>
        <authorList>
            <person name="Mure A."/>
            <person name="Sugiura Y."/>
            <person name="Maeda R."/>
            <person name="Honda K."/>
            <person name="Sakurai N."/>
            <person name="Takahashi Y."/>
            <person name="Watada M."/>
            <person name="Katoh T."/>
            <person name="Gotoh A."/>
            <person name="Gotoh Y."/>
            <person name="Taniguchi I."/>
            <person name="Nakamura K."/>
            <person name="Hayashi T."/>
            <person name="Katayama T."/>
            <person name="Uemura T."/>
            <person name="Hattori Y."/>
        </authorList>
    </citation>
    <scope>NUCLEOTIDE SEQUENCE [LARGE SCALE GENOMIC DNA]</scope>
    <source>
        <strain evidence="1 2">SC-9</strain>
    </source>
</reference>
<dbReference type="RefSeq" id="XP_064852720.1">
    <property type="nucleotide sequence ID" value="XM_064996648.1"/>
</dbReference>
<organism evidence="1 2">
    <name type="scientific">Saccharomycopsis crataegensis</name>
    <dbReference type="NCBI Taxonomy" id="43959"/>
    <lineage>
        <taxon>Eukaryota</taxon>
        <taxon>Fungi</taxon>
        <taxon>Dikarya</taxon>
        <taxon>Ascomycota</taxon>
        <taxon>Saccharomycotina</taxon>
        <taxon>Saccharomycetes</taxon>
        <taxon>Saccharomycopsidaceae</taxon>
        <taxon>Saccharomycopsis</taxon>
    </lineage>
</organism>
<keyword evidence="2" id="KW-1185">Reference proteome</keyword>
<accession>A0AAV5QLW6</accession>
<sequence>MSDIPSKISQLLISHDLFHKASQNPILKSFFQIIDTSRRGWLYGSRLRLAHSLTLLIIFSRIHSLEDLRHKLSRVIINSQKHGLSLSCFAGLYKLSLAVLKRNQEFGTNGPVSHFISAFVSGYLVYGNQFGFFSNGISQQITLYVMSRVILGIARLLGEKISVAIYRNGLNNDITKFDFNTIKNIPEFKKINNELSTHAWNLTAATSWAAILVLWNYRQDVLNTSVVHSMDYIYNNYNFSNFMGFIINNDTKK</sequence>
<dbReference type="PANTHER" id="PTHR15460:SF3">
    <property type="entry name" value="PEROXISOMAL MEMBRANE PROTEIN 4"/>
    <property type="match status" value="1"/>
</dbReference>
<evidence type="ECO:0000313" key="1">
    <source>
        <dbReference type="EMBL" id="GMM35724.1"/>
    </source>
</evidence>
<evidence type="ECO:0000313" key="2">
    <source>
        <dbReference type="Proteomes" id="UP001360560"/>
    </source>
</evidence>
<gene>
    <name evidence="1" type="ORF">DASC09_030490</name>
</gene>
<evidence type="ECO:0008006" key="3">
    <source>
        <dbReference type="Google" id="ProtNLM"/>
    </source>
</evidence>
<dbReference type="InterPro" id="IPR019531">
    <property type="entry name" value="Pmp4"/>
</dbReference>